<organism evidence="1 2">
    <name type="scientific">Violaceomyces palustris</name>
    <dbReference type="NCBI Taxonomy" id="1673888"/>
    <lineage>
        <taxon>Eukaryota</taxon>
        <taxon>Fungi</taxon>
        <taxon>Dikarya</taxon>
        <taxon>Basidiomycota</taxon>
        <taxon>Ustilaginomycotina</taxon>
        <taxon>Ustilaginomycetes</taxon>
        <taxon>Violaceomycetales</taxon>
        <taxon>Violaceomycetaceae</taxon>
        <taxon>Violaceomyces</taxon>
    </lineage>
</organism>
<protein>
    <submittedName>
        <fullName evidence="1">Pseudouridine synthase</fullName>
    </submittedName>
</protein>
<keyword evidence="2" id="KW-1185">Reference proteome</keyword>
<dbReference type="Proteomes" id="UP000245626">
    <property type="component" value="Unassembled WGS sequence"/>
</dbReference>
<name>A0ACD0NMQ9_9BASI</name>
<reference evidence="1 2" key="1">
    <citation type="journal article" date="2018" name="Mol. Biol. Evol.">
        <title>Broad Genomic Sampling Reveals a Smut Pathogenic Ancestry of the Fungal Clade Ustilaginomycotina.</title>
        <authorList>
            <person name="Kijpornyongpan T."/>
            <person name="Mondo S.J."/>
            <person name="Barry K."/>
            <person name="Sandor L."/>
            <person name="Lee J."/>
            <person name="Lipzen A."/>
            <person name="Pangilinan J."/>
            <person name="LaButti K."/>
            <person name="Hainaut M."/>
            <person name="Henrissat B."/>
            <person name="Grigoriev I.V."/>
            <person name="Spatafora J.W."/>
            <person name="Aime M.C."/>
        </authorList>
    </citation>
    <scope>NUCLEOTIDE SEQUENCE [LARGE SCALE GENOMIC DNA]</scope>
    <source>
        <strain evidence="1 2">SA 807</strain>
    </source>
</reference>
<evidence type="ECO:0000313" key="2">
    <source>
        <dbReference type="Proteomes" id="UP000245626"/>
    </source>
</evidence>
<proteinExistence type="predicted"/>
<accession>A0ACD0NMQ9</accession>
<evidence type="ECO:0000313" key="1">
    <source>
        <dbReference type="EMBL" id="PWN47064.1"/>
    </source>
</evidence>
<gene>
    <name evidence="1" type="ORF">IE53DRAFT_390808</name>
</gene>
<sequence>MNDSQKRSRSNSSSPSPPSLAVETKASSDDATLTRDEEDDKASTTIQDPTTSASPSLSKGSNQVEENRSAKKPRISSTEEEEGVHPETPGGRPAPTVQIDKEEEEEEEERMTEKKAGITEYMGPEVRPFTGIIKQRFTDFLVREVSRQGQVHRLESLLPPEGRLLEEFRREQQPKKEAEAEEGKAKEEEEGRGKEKEKTTEVVMEEEEEEGQVWEEGLDQKLRPFFSEGGLKELKELWLQGKTPPLSRPGTAPPSNSEPSGGDAKSQDGAGDKGGSHNKNDNGRGKGPQRDERKVLSLPLTSKDERTLAHSTIRDAFRGKLVSQTVEAEQGWTGDLEDEEDAMMNAAKAEKPTKASRVLVRWGGKNDRQWRNDHGGSRIDSERSSQESLPPFIHFLLQKTNRDHQEAMNILAQSLGILPSKHRNHHKGGGGSGGGGLNDLGVGGTKDKRAVTVQKVSLRRGRKTLEEVWKLANGIGRGGNRGRGGAGGGRGRGGGRTNSGSAARTVKQALETRGERGIRIGHLEYSDHALKLGDLGGNEFTIVLRNVKADSDETIHEAIEVVRSKGFINYFGMQRFGTGSIPTHRFGVLILKRDYRGAVEMLMKYRPSDHGDTRAAKEAYGRGDYETAWQLTPWSNVAEKSVLNMMRRTNWNRADWLGAFASIPRTLRLMYVHAYQSYVWNRMASERIKEFGRDEAVEGDMVLLGDEQDLDGDLDEEEGEGASSSSKAVKEGKLKVLSSQEARSGEYSIHQVVIPLPGSDVHFLEGSLHEKRYRSILAEDGLKPSDLYDSPQPEYRLRGSQRKLVQTVQAGGGIEYELLRYTDPDVALNVSDEDRLLGLGGKREEEEEEEQAERQSFLALRLVFQLPPSSYATMLLREVLKSDTSSHLHREMTAKSEDQAFRGSKAGGGGARASDVNRIESSKLRKWGGGGGGGGDEEGRDQGTKGEGETEDLVGN</sequence>
<dbReference type="EMBL" id="KZ820563">
    <property type="protein sequence ID" value="PWN47064.1"/>
    <property type="molecule type" value="Genomic_DNA"/>
</dbReference>